<feature type="domain" description="Glycosyl transferase family 1" evidence="1">
    <location>
        <begin position="193"/>
        <end position="351"/>
    </location>
</feature>
<dbReference type="OrthoDB" id="9811239at2"/>
<proteinExistence type="predicted"/>
<comment type="caution">
    <text evidence="3">The sequence shown here is derived from an EMBL/GenBank/DDBJ whole genome shotgun (WGS) entry which is preliminary data.</text>
</comment>
<protein>
    <submittedName>
        <fullName evidence="3">Glycosyltransferase family 4 protein</fullName>
    </submittedName>
</protein>
<dbReference type="EMBL" id="SGIT01000001">
    <property type="protein sequence ID" value="RZF62872.1"/>
    <property type="molecule type" value="Genomic_DNA"/>
</dbReference>
<evidence type="ECO:0000259" key="2">
    <source>
        <dbReference type="Pfam" id="PF13439"/>
    </source>
</evidence>
<evidence type="ECO:0000259" key="1">
    <source>
        <dbReference type="Pfam" id="PF00534"/>
    </source>
</evidence>
<gene>
    <name evidence="3" type="ORF">EWE74_02260</name>
</gene>
<dbReference type="SUPFAM" id="SSF53756">
    <property type="entry name" value="UDP-Glycosyltransferase/glycogen phosphorylase"/>
    <property type="match status" value="1"/>
</dbReference>
<dbReference type="Proteomes" id="UP000292855">
    <property type="component" value="Unassembled WGS sequence"/>
</dbReference>
<dbReference type="PANTHER" id="PTHR12526">
    <property type="entry name" value="GLYCOSYLTRANSFERASE"/>
    <property type="match status" value="1"/>
</dbReference>
<dbReference type="Pfam" id="PF13439">
    <property type="entry name" value="Glyco_transf_4"/>
    <property type="match status" value="1"/>
</dbReference>
<dbReference type="GO" id="GO:0016757">
    <property type="term" value="F:glycosyltransferase activity"/>
    <property type="evidence" value="ECO:0007669"/>
    <property type="project" value="InterPro"/>
</dbReference>
<accession>A0A4Q6XYJ0</accession>
<dbReference type="InterPro" id="IPR001296">
    <property type="entry name" value="Glyco_trans_1"/>
</dbReference>
<keyword evidence="3" id="KW-0808">Transferase</keyword>
<name>A0A4Q6XYJ0_9SPHI</name>
<organism evidence="3 4">
    <name type="scientific">Sphingobacterium corticibacterium</name>
    <dbReference type="NCBI Taxonomy" id="2484746"/>
    <lineage>
        <taxon>Bacteria</taxon>
        <taxon>Pseudomonadati</taxon>
        <taxon>Bacteroidota</taxon>
        <taxon>Sphingobacteriia</taxon>
        <taxon>Sphingobacteriales</taxon>
        <taxon>Sphingobacteriaceae</taxon>
        <taxon>Sphingobacterium</taxon>
    </lineage>
</organism>
<sequence length="376" mass="43367">MKIVFCIAGTFNSGGMERVLANKANYLVTKGYEVCIVTTDQKARLPHFAMDSRIVHYDLDINYLDLVDKGLIGKTIGYFRKQKTHFDRLNTLLCTLKADIVISMFDHEANLVWKIKDGSKKILEIHFSRFKRLQYGRKGLWRLADRWRNRRDLQIAKRYDRFVVLTQEDKAYWENLSHIQVIPNANSFRPDEISSVGEKRVIAVGRLSYQKGFDDLLDIWASVLPYFPDWTLDIFGEGELKEMLQSRIDRLGIGENTHLCMPVSHIQEEYGRSAILVMTSRYEGLPMALLEAQACGLPLLAYACKCGPRDIINDGENGFLIGEGDKTEFARKIMLLMGDISMRRAMGKQSRLLSQNFSEERIMSEWENLFKNIIKS</sequence>
<dbReference type="CDD" id="cd03820">
    <property type="entry name" value="GT4_AmsD-like"/>
    <property type="match status" value="1"/>
</dbReference>
<keyword evidence="4" id="KW-1185">Reference proteome</keyword>
<dbReference type="Gene3D" id="3.40.50.2000">
    <property type="entry name" value="Glycogen Phosphorylase B"/>
    <property type="match status" value="2"/>
</dbReference>
<dbReference type="Pfam" id="PF00534">
    <property type="entry name" value="Glycos_transf_1"/>
    <property type="match status" value="1"/>
</dbReference>
<dbReference type="PANTHER" id="PTHR12526:SF630">
    <property type="entry name" value="GLYCOSYLTRANSFERASE"/>
    <property type="match status" value="1"/>
</dbReference>
<dbReference type="InterPro" id="IPR028098">
    <property type="entry name" value="Glyco_trans_4-like_N"/>
</dbReference>
<evidence type="ECO:0000313" key="4">
    <source>
        <dbReference type="Proteomes" id="UP000292855"/>
    </source>
</evidence>
<evidence type="ECO:0000313" key="3">
    <source>
        <dbReference type="EMBL" id="RZF62872.1"/>
    </source>
</evidence>
<reference evidence="3 4" key="1">
    <citation type="submission" date="2019-02" db="EMBL/GenBank/DDBJ databases">
        <authorList>
            <person name="Li Y."/>
        </authorList>
    </citation>
    <scope>NUCLEOTIDE SEQUENCE [LARGE SCALE GENOMIC DNA]</scope>
    <source>
        <strain evidence="3 4">30C10-4-7</strain>
    </source>
</reference>
<feature type="domain" description="Glycosyltransferase subfamily 4-like N-terminal" evidence="2">
    <location>
        <begin position="14"/>
        <end position="184"/>
    </location>
</feature>
<dbReference type="AlphaFoldDB" id="A0A4Q6XYJ0"/>